<evidence type="ECO:0000256" key="1">
    <source>
        <dbReference type="SAM" id="MobiDB-lite"/>
    </source>
</evidence>
<dbReference type="AlphaFoldDB" id="A0A0L0VV46"/>
<protein>
    <submittedName>
        <fullName evidence="2">Uncharacterized protein</fullName>
    </submittedName>
</protein>
<accession>A0A0L0VV46</accession>
<gene>
    <name evidence="2" type="ORF">PSTG_03721</name>
</gene>
<dbReference type="EMBL" id="AJIL01000019">
    <property type="protein sequence ID" value="KNF03136.1"/>
    <property type="molecule type" value="Genomic_DNA"/>
</dbReference>
<dbReference type="Proteomes" id="UP000054564">
    <property type="component" value="Unassembled WGS sequence"/>
</dbReference>
<sequence length="132" mass="14446">MTSGQPVRDIGLTITPTSTAFGSRNPNSRERGQPLTPELAVDGQSRPKKVWISIHAGNSGVNGDPHPFCVQRGAWLTNSAVRSAPQQTGDAPARWNSFLTSWSRFRPSEGIPDELEQLPDKLKWLQAVGRDT</sequence>
<proteinExistence type="predicted"/>
<keyword evidence="3" id="KW-1185">Reference proteome</keyword>
<comment type="caution">
    <text evidence="2">The sequence shown here is derived from an EMBL/GenBank/DDBJ whole genome shotgun (WGS) entry which is preliminary data.</text>
</comment>
<reference evidence="3" key="1">
    <citation type="submission" date="2014-03" db="EMBL/GenBank/DDBJ databases">
        <title>The Genome Sequence of Puccinia striiformis f. sp. tritici PST-78.</title>
        <authorList>
            <consortium name="The Broad Institute Genome Sequencing Platform"/>
            <person name="Cuomo C."/>
            <person name="Hulbert S."/>
            <person name="Chen X."/>
            <person name="Walker B."/>
            <person name="Young S.K."/>
            <person name="Zeng Q."/>
            <person name="Gargeya S."/>
            <person name="Fitzgerald M."/>
            <person name="Haas B."/>
            <person name="Abouelleil A."/>
            <person name="Alvarado L."/>
            <person name="Arachchi H.M."/>
            <person name="Berlin A.M."/>
            <person name="Chapman S.B."/>
            <person name="Goldberg J."/>
            <person name="Griggs A."/>
            <person name="Gujja S."/>
            <person name="Hansen M."/>
            <person name="Howarth C."/>
            <person name="Imamovic A."/>
            <person name="Larimer J."/>
            <person name="McCowan C."/>
            <person name="Montmayeur A."/>
            <person name="Murphy C."/>
            <person name="Neiman D."/>
            <person name="Pearson M."/>
            <person name="Priest M."/>
            <person name="Roberts A."/>
            <person name="Saif S."/>
            <person name="Shea T."/>
            <person name="Sisk P."/>
            <person name="Sykes S."/>
            <person name="Wortman J."/>
            <person name="Nusbaum C."/>
            <person name="Birren B."/>
        </authorList>
    </citation>
    <scope>NUCLEOTIDE SEQUENCE [LARGE SCALE GENOMIC DNA]</scope>
    <source>
        <strain evidence="3">race PST-78</strain>
    </source>
</reference>
<feature type="region of interest" description="Disordered" evidence="1">
    <location>
        <begin position="1"/>
        <end position="40"/>
    </location>
</feature>
<evidence type="ECO:0000313" key="3">
    <source>
        <dbReference type="Proteomes" id="UP000054564"/>
    </source>
</evidence>
<feature type="compositionally biased region" description="Polar residues" evidence="1">
    <location>
        <begin position="14"/>
        <end position="26"/>
    </location>
</feature>
<evidence type="ECO:0000313" key="2">
    <source>
        <dbReference type="EMBL" id="KNF03136.1"/>
    </source>
</evidence>
<name>A0A0L0VV46_9BASI</name>
<organism evidence="2 3">
    <name type="scientific">Puccinia striiformis f. sp. tritici PST-78</name>
    <dbReference type="NCBI Taxonomy" id="1165861"/>
    <lineage>
        <taxon>Eukaryota</taxon>
        <taxon>Fungi</taxon>
        <taxon>Dikarya</taxon>
        <taxon>Basidiomycota</taxon>
        <taxon>Pucciniomycotina</taxon>
        <taxon>Pucciniomycetes</taxon>
        <taxon>Pucciniales</taxon>
        <taxon>Pucciniaceae</taxon>
        <taxon>Puccinia</taxon>
    </lineage>
</organism>